<proteinExistence type="predicted"/>
<dbReference type="Gene3D" id="3.60.10.10">
    <property type="entry name" value="Endonuclease/exonuclease/phosphatase"/>
    <property type="match status" value="1"/>
</dbReference>
<dbReference type="GO" id="GO:0003824">
    <property type="term" value="F:catalytic activity"/>
    <property type="evidence" value="ECO:0007669"/>
    <property type="project" value="InterPro"/>
</dbReference>
<dbReference type="Gramene" id="evm.model.05.590">
    <property type="protein sequence ID" value="cds.evm.model.05.590"/>
    <property type="gene ID" value="evm.TU.05.590"/>
</dbReference>
<dbReference type="Pfam" id="PF03372">
    <property type="entry name" value="Exo_endo_phos"/>
    <property type="match status" value="1"/>
</dbReference>
<dbReference type="OMA" id="QEGHVIT"/>
<dbReference type="InterPro" id="IPR005135">
    <property type="entry name" value="Endo/exonuclease/phosphatase"/>
</dbReference>
<evidence type="ECO:0000259" key="1">
    <source>
        <dbReference type="Pfam" id="PF03372"/>
    </source>
</evidence>
<dbReference type="SUPFAM" id="SSF56219">
    <property type="entry name" value="DNase I-like"/>
    <property type="match status" value="1"/>
</dbReference>
<reference evidence="2" key="1">
    <citation type="submission" date="2018-11" db="EMBL/GenBank/DDBJ databases">
        <authorList>
            <person name="Grassa J C."/>
        </authorList>
    </citation>
    <scope>NUCLEOTIDE SEQUENCE [LARGE SCALE GENOMIC DNA]</scope>
</reference>
<dbReference type="PANTHER" id="PTHR33116">
    <property type="entry name" value="REVERSE TRANSCRIPTASE ZINC-BINDING DOMAIN-CONTAINING PROTEIN-RELATED-RELATED"/>
    <property type="match status" value="1"/>
</dbReference>
<reference evidence="2" key="2">
    <citation type="submission" date="2021-03" db="UniProtKB">
        <authorList>
            <consortium name="EnsemblPlants"/>
        </authorList>
    </citation>
    <scope>IDENTIFICATION</scope>
</reference>
<protein>
    <recommendedName>
        <fullName evidence="1">Endonuclease/exonuclease/phosphatase domain-containing protein</fullName>
    </recommendedName>
</protein>
<sequence length="620" mass="72368">MDKILSWNVRGINNQHKQHEVKQFIAKNNVGLVGLLETRVKAPSLGALYVRMFSNWCFTANNAWHKGGRIAVAWNPLSFMVDILRCSSQLIHLEITTIDKRNKFLVTFVYGFNKEEERRRLWTELDELKTNEPWIVLGNFNDILEKSERIEGLFDHTPAILTVHPMPPSGRKPFKYFRMWSSYPLYQEQVAEAWSKPVIGSKMFQVVKKLRGLKPVLNAINKQGFSNVYSEELKAKDWMLECQQKLVSDPLNVEWQNQEREARELYAEKYKVLTSFLQLKAKAHWLKEGDSNTSLFHSSIRERRRENRILSIVNASGERVENPVQITEAFLQYYTDLLGHKMQGRQIVKTRVIQEGHVITEEQANFMMTEFTKEEIKAAVFSIPGGKSPGPDGFGSWFFQDNWELVGNDVCDAISSFLGSGAGSVAWESLCKAKKEGGLGLLNVAQWNTAAMFKHVWAVANKKDNLWVKWVHCVYIKHHNWWEYKVPQTSSWYWKKMVDIRDIVKEKLQIEEFTRSEFKVAAGYRILDWLKWHTKADTLGNLIKIIHKARQNRFRKGVKAVCITALVYLIWRSRNNLIWNEKTQQPAELLQQLKKNVKTRLMVVMPKKVKNKDREWFDCL</sequence>
<name>A0A803PR18_CANSA</name>
<dbReference type="PANTHER" id="PTHR33116:SF84">
    <property type="entry name" value="RNA-DIRECTED DNA POLYMERASE"/>
    <property type="match status" value="1"/>
</dbReference>
<dbReference type="EnsemblPlants" id="evm.model.05.590">
    <property type="protein sequence ID" value="cds.evm.model.05.590"/>
    <property type="gene ID" value="evm.TU.05.590"/>
</dbReference>
<dbReference type="Proteomes" id="UP000596661">
    <property type="component" value="Chromosome 5"/>
</dbReference>
<dbReference type="AlphaFoldDB" id="A0A803PR18"/>
<keyword evidence="3" id="KW-1185">Reference proteome</keyword>
<evidence type="ECO:0000313" key="2">
    <source>
        <dbReference type="EnsemblPlants" id="cds.evm.model.05.590"/>
    </source>
</evidence>
<dbReference type="InterPro" id="IPR036691">
    <property type="entry name" value="Endo/exonu/phosph_ase_sf"/>
</dbReference>
<evidence type="ECO:0000313" key="3">
    <source>
        <dbReference type="Proteomes" id="UP000596661"/>
    </source>
</evidence>
<dbReference type="EMBL" id="UZAU01000433">
    <property type="status" value="NOT_ANNOTATED_CDS"/>
    <property type="molecule type" value="Genomic_DNA"/>
</dbReference>
<feature type="domain" description="Endonuclease/exonuclease/phosphatase" evidence="1">
    <location>
        <begin position="5"/>
        <end position="146"/>
    </location>
</feature>
<organism evidence="2 3">
    <name type="scientific">Cannabis sativa</name>
    <name type="common">Hemp</name>
    <name type="synonym">Marijuana</name>
    <dbReference type="NCBI Taxonomy" id="3483"/>
    <lineage>
        <taxon>Eukaryota</taxon>
        <taxon>Viridiplantae</taxon>
        <taxon>Streptophyta</taxon>
        <taxon>Embryophyta</taxon>
        <taxon>Tracheophyta</taxon>
        <taxon>Spermatophyta</taxon>
        <taxon>Magnoliopsida</taxon>
        <taxon>eudicotyledons</taxon>
        <taxon>Gunneridae</taxon>
        <taxon>Pentapetalae</taxon>
        <taxon>rosids</taxon>
        <taxon>fabids</taxon>
        <taxon>Rosales</taxon>
        <taxon>Cannabaceae</taxon>
        <taxon>Cannabis</taxon>
    </lineage>
</organism>
<accession>A0A803PR18</accession>